<dbReference type="SUPFAM" id="SSF55785">
    <property type="entry name" value="PYP-like sensor domain (PAS domain)"/>
    <property type="match status" value="1"/>
</dbReference>
<proteinExistence type="predicted"/>
<reference evidence="1" key="1">
    <citation type="journal article" date="2015" name="Int. J. Syst. Evol. Microbiol.">
        <title>Rhizobium alvei sp. nov., isolated from a freshwater river.</title>
        <authorList>
            <person name="Sheu S.Y."/>
            <person name="Huang H.W."/>
            <person name="Young C.C."/>
            <person name="Chen W.M."/>
        </authorList>
    </citation>
    <scope>NUCLEOTIDE SEQUENCE</scope>
    <source>
        <strain evidence="1">TNR-22</strain>
    </source>
</reference>
<evidence type="ECO:0000313" key="1">
    <source>
        <dbReference type="EMBL" id="MDO6966424.1"/>
    </source>
</evidence>
<organism evidence="1 2">
    <name type="scientific">Rhizobium alvei</name>
    <dbReference type="NCBI Taxonomy" id="1132659"/>
    <lineage>
        <taxon>Bacteria</taxon>
        <taxon>Pseudomonadati</taxon>
        <taxon>Pseudomonadota</taxon>
        <taxon>Alphaproteobacteria</taxon>
        <taxon>Hyphomicrobiales</taxon>
        <taxon>Rhizobiaceae</taxon>
        <taxon>Rhizobium/Agrobacterium group</taxon>
        <taxon>Rhizobium</taxon>
    </lineage>
</organism>
<dbReference type="InterPro" id="IPR035965">
    <property type="entry name" value="PAS-like_dom_sf"/>
</dbReference>
<sequence>MHGIIVLDRDELDVFLDEYPAAKLPEGIEAITLVFDEHSALGKIVEGRACDVPSAAATPFARIDAQTALLFGRYLAGLRRSAKPSTGSAPVGGAALPDHGPEHLIKEILFAYFKANPSALSISTAGFNTSRYIAVNRAYLDLVGDDWDNLEQQEMVSTEHVVDDEGRLRRLERLIQAGSYVGEKANVRHLSGEVVPVRLSACRVFAIDQLYDVELLEPLADPE</sequence>
<evidence type="ECO:0000313" key="2">
    <source>
        <dbReference type="Proteomes" id="UP001174932"/>
    </source>
</evidence>
<protein>
    <recommendedName>
        <fullName evidence="3">PAS domain-containing protein</fullName>
    </recommendedName>
</protein>
<evidence type="ECO:0008006" key="3">
    <source>
        <dbReference type="Google" id="ProtNLM"/>
    </source>
</evidence>
<reference evidence="1" key="2">
    <citation type="submission" date="2023-07" db="EMBL/GenBank/DDBJ databases">
        <authorList>
            <person name="Shen H."/>
        </authorList>
    </citation>
    <scope>NUCLEOTIDE SEQUENCE</scope>
    <source>
        <strain evidence="1">TNR-22</strain>
    </source>
</reference>
<keyword evidence="2" id="KW-1185">Reference proteome</keyword>
<gene>
    <name evidence="1" type="ORF">Q4481_20925</name>
</gene>
<dbReference type="RefSeq" id="WP_304378344.1">
    <property type="nucleotide sequence ID" value="NZ_JAUOZU010000017.1"/>
</dbReference>
<dbReference type="EMBL" id="JAUOZU010000017">
    <property type="protein sequence ID" value="MDO6966424.1"/>
    <property type="molecule type" value="Genomic_DNA"/>
</dbReference>
<comment type="caution">
    <text evidence="1">The sequence shown here is derived from an EMBL/GenBank/DDBJ whole genome shotgun (WGS) entry which is preliminary data.</text>
</comment>
<dbReference type="Proteomes" id="UP001174932">
    <property type="component" value="Unassembled WGS sequence"/>
</dbReference>
<name>A0ABT8YRR2_9HYPH</name>
<accession>A0ABT8YRR2</accession>